<dbReference type="EMBL" id="CP092880">
    <property type="protein sequence ID" value="UYV80055.1"/>
    <property type="molecule type" value="Genomic_DNA"/>
</dbReference>
<accession>A0ABY6LKM1</accession>
<evidence type="ECO:0000313" key="3">
    <source>
        <dbReference type="Proteomes" id="UP001235939"/>
    </source>
</evidence>
<feature type="domain" description="Reverse transcriptase" evidence="1">
    <location>
        <begin position="1"/>
        <end position="259"/>
    </location>
</feature>
<dbReference type="InterPro" id="IPR036397">
    <property type="entry name" value="RNaseH_sf"/>
</dbReference>
<dbReference type="PANTHER" id="PTHR21301">
    <property type="entry name" value="REVERSE TRANSCRIPTASE"/>
    <property type="match status" value="1"/>
</dbReference>
<protein>
    <recommendedName>
        <fullName evidence="1">Reverse transcriptase domain-containing protein</fullName>
    </recommendedName>
</protein>
<dbReference type="CDD" id="cd00304">
    <property type="entry name" value="RT_like"/>
    <property type="match status" value="1"/>
</dbReference>
<dbReference type="SUPFAM" id="SSF56672">
    <property type="entry name" value="DNA/RNA polymerases"/>
    <property type="match status" value="1"/>
</dbReference>
<evidence type="ECO:0000313" key="2">
    <source>
        <dbReference type="EMBL" id="UYV80055.1"/>
    </source>
</evidence>
<proteinExistence type="predicted"/>
<name>A0ABY6LKM1_9ARAC</name>
<dbReference type="Gene3D" id="3.30.420.10">
    <property type="entry name" value="Ribonuclease H-like superfamily/Ribonuclease H"/>
    <property type="match status" value="1"/>
</dbReference>
<organism evidence="2 3">
    <name type="scientific">Cordylochernes scorpioides</name>
    <dbReference type="NCBI Taxonomy" id="51811"/>
    <lineage>
        <taxon>Eukaryota</taxon>
        <taxon>Metazoa</taxon>
        <taxon>Ecdysozoa</taxon>
        <taxon>Arthropoda</taxon>
        <taxon>Chelicerata</taxon>
        <taxon>Arachnida</taxon>
        <taxon>Pseudoscorpiones</taxon>
        <taxon>Cheliferoidea</taxon>
        <taxon>Chernetidae</taxon>
        <taxon>Cordylochernes</taxon>
    </lineage>
</organism>
<reference evidence="2 3" key="1">
    <citation type="submission" date="2022-01" db="EMBL/GenBank/DDBJ databases">
        <title>A chromosomal length assembly of Cordylochernes scorpioides.</title>
        <authorList>
            <person name="Zeh D."/>
            <person name="Zeh J."/>
        </authorList>
    </citation>
    <scope>NUCLEOTIDE SEQUENCE [LARGE SCALE GENOMIC DNA]</scope>
    <source>
        <strain evidence="2">IN4F17</strain>
        <tissue evidence="2">Whole Body</tissue>
    </source>
</reference>
<evidence type="ECO:0000259" key="1">
    <source>
        <dbReference type="PROSITE" id="PS50878"/>
    </source>
</evidence>
<dbReference type="InterPro" id="IPR012337">
    <property type="entry name" value="RNaseH-like_sf"/>
</dbReference>
<dbReference type="InterPro" id="IPR043502">
    <property type="entry name" value="DNA/RNA_pol_sf"/>
</dbReference>
<dbReference type="PANTHER" id="PTHR21301:SF10">
    <property type="entry name" value="REVERSE TRANSCRIPTASE DOMAIN-CONTAINING PROTEIN"/>
    <property type="match status" value="1"/>
</dbReference>
<dbReference type="SUPFAM" id="SSF53098">
    <property type="entry name" value="Ribonuclease H-like"/>
    <property type="match status" value="1"/>
</dbReference>
<keyword evidence="3" id="KW-1185">Reference proteome</keyword>
<dbReference type="InterPro" id="IPR000477">
    <property type="entry name" value="RT_dom"/>
</dbReference>
<gene>
    <name evidence="2" type="ORF">LAZ67_18001540</name>
</gene>
<sequence length="337" mass="38536">MEHTSKSKKGAGQISSNFTCELTAIWKALDVCLNQPSLHQAEGILIYSNSISALEAIQKGNTKIAQKIHSLLTQLEPLEKNCILQWIPAHNFVYDKIQESKFKFDVVSLYPSLPHDLIVDSLRSFLADSHVDYHTPSKIIELTHLCLQSSVCSFNSQFFLQIKGSPMGNPLSSAAAEIVMRSIDMQITSDFPSDVRLWRRYIDDVFCICTKSQVENILSKLISYHPDLAFTHETETNNALPFLDCLIIRTPTRYHSTERMKRLEEHSKNISRQDEKSAIYQHIRTSNHSFDLANPSVHYSRIYNKQQRLTLEALVSQGFHAINRHIDLPESYQSLFP</sequence>
<dbReference type="Proteomes" id="UP001235939">
    <property type="component" value="Chromosome 18"/>
</dbReference>
<dbReference type="PROSITE" id="PS50878">
    <property type="entry name" value="RT_POL"/>
    <property type="match status" value="1"/>
</dbReference>